<dbReference type="Pfam" id="PF02784">
    <property type="entry name" value="Orn_Arg_deC_N"/>
    <property type="match status" value="1"/>
</dbReference>
<keyword evidence="5 8" id="KW-0457">Lysine biosynthesis</keyword>
<dbReference type="OrthoDB" id="9802241at2"/>
<comment type="catalytic activity">
    <reaction evidence="5 8">
        <text>meso-2,6-diaminopimelate + H(+) = L-lysine + CO2</text>
        <dbReference type="Rhea" id="RHEA:15101"/>
        <dbReference type="ChEBI" id="CHEBI:15378"/>
        <dbReference type="ChEBI" id="CHEBI:16526"/>
        <dbReference type="ChEBI" id="CHEBI:32551"/>
        <dbReference type="ChEBI" id="CHEBI:57791"/>
        <dbReference type="EC" id="4.1.1.20"/>
    </reaction>
</comment>
<dbReference type="NCBIfam" id="TIGR01048">
    <property type="entry name" value="lysA"/>
    <property type="match status" value="1"/>
</dbReference>
<evidence type="ECO:0000256" key="5">
    <source>
        <dbReference type="HAMAP-Rule" id="MF_02120"/>
    </source>
</evidence>
<feature type="binding site" evidence="5">
    <location>
        <position position="313"/>
    </location>
    <ligand>
        <name>substrate</name>
    </ligand>
</feature>
<dbReference type="InterPro" id="IPR022644">
    <property type="entry name" value="De-COase2_N"/>
</dbReference>
<accession>A0A068DS20</accession>
<dbReference type="Gene3D" id="3.20.20.10">
    <property type="entry name" value="Alanine racemase"/>
    <property type="match status" value="1"/>
</dbReference>
<dbReference type="UniPathway" id="UPA00034">
    <property type="reaction ID" value="UER00027"/>
</dbReference>
<name>A0A068DS20_9FLAO</name>
<dbReference type="InterPro" id="IPR000183">
    <property type="entry name" value="Orn/DAP/Arg_de-COase"/>
</dbReference>
<dbReference type="GO" id="GO:0030170">
    <property type="term" value="F:pyridoxal phosphate binding"/>
    <property type="evidence" value="ECO:0007669"/>
    <property type="project" value="UniProtKB-UniRule"/>
</dbReference>
<dbReference type="HOGENOM" id="CLU_026444_0_2_10"/>
<feature type="binding site" evidence="5">
    <location>
        <position position="229"/>
    </location>
    <ligand>
        <name>pyridoxal 5'-phosphate</name>
        <dbReference type="ChEBI" id="CHEBI:597326"/>
    </ligand>
</feature>
<comment type="similarity">
    <text evidence="5">Belongs to the Orn/Lys/Arg decarboxylase class-II family. LysA subfamily.</text>
</comment>
<evidence type="ECO:0000256" key="1">
    <source>
        <dbReference type="ARBA" id="ARBA00001933"/>
    </source>
</evidence>
<dbReference type="AlphaFoldDB" id="A0A068DS20"/>
<dbReference type="InterPro" id="IPR022643">
    <property type="entry name" value="De-COase2_C"/>
</dbReference>
<dbReference type="GO" id="GO:0008836">
    <property type="term" value="F:diaminopimelate decarboxylase activity"/>
    <property type="evidence" value="ECO:0007669"/>
    <property type="project" value="UniProtKB-UniRule"/>
</dbReference>
<dbReference type="EC" id="4.1.1.20" evidence="5 6"/>
<gene>
    <name evidence="5 11" type="primary">lysA</name>
    <name evidence="11" type="ORF">FNIIJ_139</name>
</gene>
<feature type="modified residue" description="N6-(pyridoxal phosphate)lysine" evidence="5 7">
    <location>
        <position position="59"/>
    </location>
</feature>
<dbReference type="InterPro" id="IPR029066">
    <property type="entry name" value="PLP-binding_barrel"/>
</dbReference>
<feature type="binding site" evidence="5">
    <location>
        <position position="367"/>
    </location>
    <ligand>
        <name>pyridoxal 5'-phosphate</name>
        <dbReference type="ChEBI" id="CHEBI:597326"/>
    </ligand>
</feature>
<comment type="caution">
    <text evidence="5">Lacks conserved residue(s) required for the propagation of feature annotation.</text>
</comment>
<comment type="pathway">
    <text evidence="5 8">Amino-acid biosynthesis; L-lysine biosynthesis via DAP pathway; L-lysine from DL-2,6-diaminopimelate: step 1/1.</text>
</comment>
<evidence type="ECO:0000259" key="9">
    <source>
        <dbReference type="Pfam" id="PF00278"/>
    </source>
</evidence>
<dbReference type="SUPFAM" id="SSF51419">
    <property type="entry name" value="PLP-binding barrel"/>
    <property type="match status" value="1"/>
</dbReference>
<evidence type="ECO:0000313" key="11">
    <source>
        <dbReference type="EMBL" id="AID37426.1"/>
    </source>
</evidence>
<dbReference type="Proteomes" id="UP000027148">
    <property type="component" value="Chromosome"/>
</dbReference>
<evidence type="ECO:0000256" key="6">
    <source>
        <dbReference type="NCBIfam" id="TIGR01048"/>
    </source>
</evidence>
<dbReference type="GO" id="GO:0009089">
    <property type="term" value="P:lysine biosynthetic process via diaminopimelate"/>
    <property type="evidence" value="ECO:0007669"/>
    <property type="project" value="UniProtKB-UniRule"/>
</dbReference>
<dbReference type="Gene3D" id="2.40.37.10">
    <property type="entry name" value="Lyase, Ornithine Decarboxylase, Chain A, domain 1"/>
    <property type="match status" value="1"/>
</dbReference>
<dbReference type="PANTHER" id="PTHR43727">
    <property type="entry name" value="DIAMINOPIMELATE DECARBOXYLASE"/>
    <property type="match status" value="1"/>
</dbReference>
<comment type="subunit">
    <text evidence="5">Homodimer.</text>
</comment>
<reference evidence="11 12" key="1">
    <citation type="journal article" date="2014" name="Genome Biol. Evol.">
        <title>Genome sequence of "Candidatus Walczuchella monophlebidarum" the flavobacterial endosymbiont of Llaveia axin axin (Hemiptera: Coccoidea: Monophlebidae).</title>
        <authorList>
            <person name="Rosas-Perez T."/>
            <person name="Rosenblueth M."/>
            <person name="Rincon-Rosales R."/>
            <person name="Mora J."/>
            <person name="Martinez-Romero E."/>
        </authorList>
    </citation>
    <scope>NUCLEOTIDE SEQUENCE [LARGE SCALE GENOMIC DNA]</scope>
    <source>
        <strain evidence="11">FNIIJ</strain>
    </source>
</reference>
<feature type="binding site" evidence="5">
    <location>
        <position position="367"/>
    </location>
    <ligand>
        <name>substrate</name>
    </ligand>
</feature>
<comment type="cofactor">
    <cofactor evidence="1 5 7 8">
        <name>pyridoxal 5'-phosphate</name>
        <dbReference type="ChEBI" id="CHEBI:597326"/>
    </cofactor>
</comment>
<keyword evidence="4 5" id="KW-0456">Lyase</keyword>
<evidence type="ECO:0000256" key="4">
    <source>
        <dbReference type="ARBA" id="ARBA00023239"/>
    </source>
</evidence>
<keyword evidence="2 5" id="KW-0210">Decarboxylase</keyword>
<dbReference type="PRINTS" id="PR01181">
    <property type="entry name" value="DAPDCRBXLASE"/>
</dbReference>
<evidence type="ECO:0000256" key="2">
    <source>
        <dbReference type="ARBA" id="ARBA00022793"/>
    </source>
</evidence>
<keyword evidence="3 5" id="KW-0663">Pyridoxal phosphate</keyword>
<feature type="binding site" evidence="5">
    <location>
        <position position="340"/>
    </location>
    <ligand>
        <name>substrate</name>
    </ligand>
</feature>
<evidence type="ECO:0000256" key="8">
    <source>
        <dbReference type="RuleBase" id="RU003738"/>
    </source>
</evidence>
<dbReference type="PANTHER" id="PTHR43727:SF2">
    <property type="entry name" value="GROUP IV DECARBOXYLASE"/>
    <property type="match status" value="1"/>
</dbReference>
<dbReference type="EMBL" id="CP006873">
    <property type="protein sequence ID" value="AID37426.1"/>
    <property type="molecule type" value="Genomic_DNA"/>
</dbReference>
<dbReference type="InterPro" id="IPR002986">
    <property type="entry name" value="DAP_deCOOHase_LysA"/>
</dbReference>
<evidence type="ECO:0000256" key="7">
    <source>
        <dbReference type="PIRSR" id="PIRSR600183-50"/>
    </source>
</evidence>
<comment type="function">
    <text evidence="5">Specifically catalyzes the decarboxylation of meso-diaminopimelate (meso-DAP) to L-lysine.</text>
</comment>
<sequence length="412" mass="46926">MKKLENFSYTLDVELLRTLAEKYGTPLYVYDAEKMMNQYEKIKQAFSCIDKLGIHYASKANTNINILKLFKKKGIGLDTVSIQEVEIGIMAGFPPKQIIYTPNGVSMEEIIKAKEFGVRIHIDNLSLLEQFGQEFSLDYPIGIRLNPHIVGGGNEKISVGHIDSKFGISYYQFPHIKRIVENTKLKVEGLHMHTGSDILDVEIFLRGADILFDAAIKFKDLEYIDFGSGFKVSYNPGDVPTDIQKLGPLLGKKVNKFYKEYGKTLCLVFEPGKFILSESGYFLVKVNTIKQTISSVFACVNSGFNHFIRPMFYNAYHNIENISNPSGRVRLYTVVGYICEADTFGLNHQISEIHEGDILCFSNAGAYCFCMSSNYNSRYRPAEVMIYKKQDYLIRQRETIQDLLRNIVEITL</sequence>
<feature type="domain" description="Orn/DAP/Arg decarboxylase 2 N-terminal" evidence="10">
    <location>
        <begin position="36"/>
        <end position="275"/>
    </location>
</feature>
<organism evidence="11 12">
    <name type="scientific">Candidatus Walczuchella monophlebidarum</name>
    <dbReference type="NCBI Taxonomy" id="1415657"/>
    <lineage>
        <taxon>Bacteria</taxon>
        <taxon>Pseudomonadati</taxon>
        <taxon>Bacteroidota</taxon>
        <taxon>Flavobacteriia</taxon>
        <taxon>Flavobacteriales</taxon>
        <taxon>Candidatus Walczuchella</taxon>
    </lineage>
</organism>
<dbReference type="SUPFAM" id="SSF50621">
    <property type="entry name" value="Alanine racemase C-terminal domain-like"/>
    <property type="match status" value="1"/>
</dbReference>
<dbReference type="RefSeq" id="WP_038436139.1">
    <property type="nucleotide sequence ID" value="NZ_CP006873.1"/>
</dbReference>
<dbReference type="InterPro" id="IPR009006">
    <property type="entry name" value="Ala_racemase/Decarboxylase_C"/>
</dbReference>
<keyword evidence="5" id="KW-0028">Amino-acid biosynthesis</keyword>
<dbReference type="KEGG" id="elv:FNIIJ_139"/>
<feature type="binding site" evidence="5">
    <location>
        <position position="309"/>
    </location>
    <ligand>
        <name>substrate</name>
    </ligand>
</feature>
<evidence type="ECO:0000256" key="3">
    <source>
        <dbReference type="ARBA" id="ARBA00022898"/>
    </source>
</evidence>
<feature type="domain" description="Orn/DAP/Arg decarboxylase 2 C-terminal" evidence="9">
    <location>
        <begin position="28"/>
        <end position="365"/>
    </location>
</feature>
<proteinExistence type="inferred from homology"/>
<feature type="active site" description="Proton donor" evidence="7">
    <location>
        <position position="339"/>
    </location>
</feature>
<dbReference type="PRINTS" id="PR01179">
    <property type="entry name" value="ODADCRBXLASE"/>
</dbReference>
<evidence type="ECO:0000259" key="10">
    <source>
        <dbReference type="Pfam" id="PF02784"/>
    </source>
</evidence>
<evidence type="ECO:0000313" key="12">
    <source>
        <dbReference type="Proteomes" id="UP000027148"/>
    </source>
</evidence>
<dbReference type="Pfam" id="PF00278">
    <property type="entry name" value="Orn_DAP_Arg_deC"/>
    <property type="match status" value="1"/>
</dbReference>
<protein>
    <recommendedName>
        <fullName evidence="5 6">Diaminopimelate decarboxylase</fullName>
        <shortName evidence="5">DAP decarboxylase</shortName>
        <shortName evidence="5">DAPDC</shortName>
        <ecNumber evidence="5 6">4.1.1.20</ecNumber>
    </recommendedName>
</protein>
<dbReference type="CDD" id="cd06828">
    <property type="entry name" value="PLPDE_III_DapDC"/>
    <property type="match status" value="1"/>
</dbReference>
<keyword evidence="12" id="KW-1185">Reference proteome</keyword>
<dbReference type="STRING" id="1415657.FNIIJ_139"/>
<dbReference type="FunFam" id="3.20.20.10:FF:000003">
    <property type="entry name" value="Diaminopimelate decarboxylase"/>
    <property type="match status" value="1"/>
</dbReference>
<dbReference type="HAMAP" id="MF_02120">
    <property type="entry name" value="LysA"/>
    <property type="match status" value="1"/>
</dbReference>